<dbReference type="NCBIfam" id="TIGR00208">
    <property type="entry name" value="fliS"/>
    <property type="match status" value="1"/>
</dbReference>
<evidence type="ECO:0000256" key="6">
    <source>
        <dbReference type="PIRNR" id="PIRNR039090"/>
    </source>
</evidence>
<evidence type="ECO:0000313" key="9">
    <source>
        <dbReference type="Proteomes" id="UP000036168"/>
    </source>
</evidence>
<keyword evidence="7" id="KW-0966">Cell projection</keyword>
<evidence type="ECO:0000256" key="2">
    <source>
        <dbReference type="ARBA" id="ARBA00008787"/>
    </source>
</evidence>
<dbReference type="InterPro" id="IPR036584">
    <property type="entry name" value="FliS_sf"/>
</dbReference>
<dbReference type="InterPro" id="IPR003713">
    <property type="entry name" value="FliS"/>
</dbReference>
<dbReference type="Pfam" id="PF02561">
    <property type="entry name" value="FliS"/>
    <property type="match status" value="1"/>
</dbReference>
<sequence>MALNNPYAAYQQNSINMKSPGELTLMLYDGCLKFMKLAKQAIEQGDLEMKNTNLVKAQNIIQELNVTLNREVELAGSMGAMYEYIYRRLIEANINNDKDIVTEVEGYVKDFRDAWKQAIQIERQGRFGTGGHV</sequence>
<evidence type="ECO:0000256" key="1">
    <source>
        <dbReference type="ARBA" id="ARBA00004514"/>
    </source>
</evidence>
<dbReference type="GO" id="GO:0005829">
    <property type="term" value="C:cytosol"/>
    <property type="evidence" value="ECO:0007669"/>
    <property type="project" value="UniProtKB-SubCell"/>
</dbReference>
<dbReference type="Proteomes" id="UP000036168">
    <property type="component" value="Unassembled WGS sequence"/>
</dbReference>
<keyword evidence="3 6" id="KW-0963">Cytoplasm</keyword>
<dbReference type="EMBL" id="JARRTL010000006">
    <property type="protein sequence ID" value="MEC0484109.1"/>
    <property type="molecule type" value="Genomic_DNA"/>
</dbReference>
<dbReference type="STRING" id="1664069.BGLY_4171"/>
<dbReference type="AlphaFoldDB" id="A0A0J6EET9"/>
<dbReference type="OrthoDB" id="1524959at2"/>
<dbReference type="GO" id="GO:0044780">
    <property type="term" value="P:bacterial-type flagellum assembly"/>
    <property type="evidence" value="ECO:0007669"/>
    <property type="project" value="InterPro"/>
</dbReference>
<comment type="caution">
    <text evidence="7">The sequence shown here is derived from an EMBL/GenBank/DDBJ whole genome shotgun (WGS) entry which is preliminary data.</text>
</comment>
<dbReference type="SUPFAM" id="SSF101116">
    <property type="entry name" value="Flagellar export chaperone FliS"/>
    <property type="match status" value="1"/>
</dbReference>
<reference evidence="8 10" key="3">
    <citation type="submission" date="2023-03" db="EMBL/GenBank/DDBJ databases">
        <title>Agriculturally important microbes genome sequencing.</title>
        <authorList>
            <person name="Dunlap C."/>
        </authorList>
    </citation>
    <scope>NUCLEOTIDE SEQUENCE [LARGE SCALE GENOMIC DNA]</scope>
    <source>
        <strain evidence="8 10">CBP-3203</strain>
    </source>
</reference>
<dbReference type="GO" id="GO:0071973">
    <property type="term" value="P:bacterial-type flagellum-dependent cell motility"/>
    <property type="evidence" value="ECO:0007669"/>
    <property type="project" value="TreeGrafter"/>
</dbReference>
<protein>
    <recommendedName>
        <fullName evidence="6">Flagellar secretion chaperone FliS</fullName>
    </recommendedName>
</protein>
<keyword evidence="7" id="KW-0969">Cilium</keyword>
<reference evidence="7 9" key="1">
    <citation type="journal article" date="2015" name="Int. J. Syst. Evol. Microbiol.">
        <title>Bacillus glycinifermentans sp. nov., isolated from fermented soybean paste.</title>
        <authorList>
            <person name="Kim S.J."/>
            <person name="Dunlap C.A."/>
            <person name="Kwon S.W."/>
            <person name="Rooney A.P."/>
        </authorList>
    </citation>
    <scope>NUCLEOTIDE SEQUENCE [LARGE SCALE GENOMIC DNA]</scope>
    <source>
        <strain evidence="7 9">GO-13</strain>
    </source>
</reference>
<name>A0A0J6EET9_9BACI</name>
<accession>A0A0J6EET9</accession>
<evidence type="ECO:0000313" key="10">
    <source>
        <dbReference type="Proteomes" id="UP001341297"/>
    </source>
</evidence>
<evidence type="ECO:0000256" key="5">
    <source>
        <dbReference type="ARBA" id="ARBA00023186"/>
    </source>
</evidence>
<gene>
    <name evidence="8" type="primary">fliS</name>
    <name evidence="7" type="ORF">AB447_207455</name>
    <name evidence="8" type="ORF">P8828_04460</name>
</gene>
<keyword evidence="7" id="KW-0282">Flagellum</keyword>
<dbReference type="EMBL" id="LECW02000045">
    <property type="protein sequence ID" value="KRT90405.1"/>
    <property type="molecule type" value="Genomic_DNA"/>
</dbReference>
<organism evidence="7 9">
    <name type="scientific">Bacillus glycinifermentans</name>
    <dbReference type="NCBI Taxonomy" id="1664069"/>
    <lineage>
        <taxon>Bacteria</taxon>
        <taxon>Bacillati</taxon>
        <taxon>Bacillota</taxon>
        <taxon>Bacilli</taxon>
        <taxon>Bacillales</taxon>
        <taxon>Bacillaceae</taxon>
        <taxon>Bacillus</taxon>
    </lineage>
</organism>
<evidence type="ECO:0000256" key="4">
    <source>
        <dbReference type="ARBA" id="ARBA00022795"/>
    </source>
</evidence>
<accession>A0A0J6F0A0</accession>
<evidence type="ECO:0000313" key="8">
    <source>
        <dbReference type="EMBL" id="MEC0484109.1"/>
    </source>
</evidence>
<proteinExistence type="inferred from homology"/>
<dbReference type="PANTHER" id="PTHR34773">
    <property type="entry name" value="FLAGELLAR SECRETION CHAPERONE FLIS"/>
    <property type="match status" value="1"/>
</dbReference>
<keyword evidence="10" id="KW-1185">Reference proteome</keyword>
<keyword evidence="5" id="KW-0143">Chaperone</keyword>
<dbReference type="PANTHER" id="PTHR34773:SF1">
    <property type="entry name" value="FLAGELLAR SECRETION CHAPERONE FLIS"/>
    <property type="match status" value="1"/>
</dbReference>
<dbReference type="Proteomes" id="UP001341297">
    <property type="component" value="Unassembled WGS sequence"/>
</dbReference>
<dbReference type="PIRSF" id="PIRSF039090">
    <property type="entry name" value="Flis"/>
    <property type="match status" value="1"/>
</dbReference>
<reference evidence="7" key="2">
    <citation type="submission" date="2015-10" db="EMBL/GenBank/DDBJ databases">
        <authorList>
            <person name="Gilbert D.G."/>
        </authorList>
    </citation>
    <scope>NUCLEOTIDE SEQUENCE</scope>
    <source>
        <strain evidence="7">GO-13</strain>
    </source>
</reference>
<evidence type="ECO:0000313" key="7">
    <source>
        <dbReference type="EMBL" id="KRT90405.1"/>
    </source>
</evidence>
<dbReference type="CDD" id="cd16098">
    <property type="entry name" value="FliS"/>
    <property type="match status" value="1"/>
</dbReference>
<dbReference type="PATRIC" id="fig|1664069.3.peg.1875"/>
<keyword evidence="4 6" id="KW-1005">Bacterial flagellum biogenesis</keyword>
<evidence type="ECO:0000256" key="3">
    <source>
        <dbReference type="ARBA" id="ARBA00022490"/>
    </source>
</evidence>
<comment type="similarity">
    <text evidence="2 6">Belongs to the FliS family.</text>
</comment>
<dbReference type="Gene3D" id="1.20.120.340">
    <property type="entry name" value="Flagellar protein FliS"/>
    <property type="match status" value="1"/>
</dbReference>
<dbReference type="RefSeq" id="WP_048354945.1">
    <property type="nucleotide sequence ID" value="NZ_CP023481.1"/>
</dbReference>
<comment type="subcellular location">
    <subcellularLocation>
        <location evidence="1 6">Cytoplasm</location>
        <location evidence="1 6">Cytosol</location>
    </subcellularLocation>
</comment>